<dbReference type="RefSeq" id="WP_354636294.1">
    <property type="nucleotide sequence ID" value="NZ_CP159837.1"/>
</dbReference>
<dbReference type="EMBL" id="CP159837">
    <property type="protein sequence ID" value="XCM39848.1"/>
    <property type="molecule type" value="Genomic_DNA"/>
</dbReference>
<keyword evidence="2" id="KW-0605">Phycobilisome</keyword>
<dbReference type="Gene3D" id="1.25.10.10">
    <property type="entry name" value="Leucine-rich Repeat Variant"/>
    <property type="match status" value="1"/>
</dbReference>
<gene>
    <name evidence="4" type="ORF">ABWT76_002809</name>
</gene>
<protein>
    <submittedName>
        <fullName evidence="4">DUF1822 family protein</fullName>
    </submittedName>
</protein>
<dbReference type="InterPro" id="IPR058651">
    <property type="entry name" value="HTH_VMAP-M9"/>
</dbReference>
<evidence type="ECO:0000259" key="3">
    <source>
        <dbReference type="Pfam" id="PF26355"/>
    </source>
</evidence>
<dbReference type="Pfam" id="PF08852">
    <property type="entry name" value="DUF1822"/>
    <property type="match status" value="1"/>
</dbReference>
<dbReference type="InterPro" id="IPR014951">
    <property type="entry name" value="DUF1822"/>
</dbReference>
<evidence type="ECO:0000256" key="2">
    <source>
        <dbReference type="ARBA" id="ARBA00022738"/>
    </source>
</evidence>
<evidence type="ECO:0000256" key="1">
    <source>
        <dbReference type="ARBA" id="ARBA00022549"/>
    </source>
</evidence>
<organism evidence="4">
    <name type="scientific">Planktothricoides raciborskii GIHE-MW2</name>
    <dbReference type="NCBI Taxonomy" id="2792601"/>
    <lineage>
        <taxon>Bacteria</taxon>
        <taxon>Bacillati</taxon>
        <taxon>Cyanobacteriota</taxon>
        <taxon>Cyanophyceae</taxon>
        <taxon>Oscillatoriophycideae</taxon>
        <taxon>Oscillatoriales</taxon>
        <taxon>Oscillatoriaceae</taxon>
        <taxon>Planktothricoides</taxon>
    </lineage>
</organism>
<keyword evidence="1" id="KW-0042">Antenna complex</keyword>
<dbReference type="InterPro" id="IPR011989">
    <property type="entry name" value="ARM-like"/>
</dbReference>
<reference evidence="4" key="1">
    <citation type="submission" date="2024-07" db="EMBL/GenBank/DDBJ databases">
        <authorList>
            <person name="Kim Y.J."/>
            <person name="Jeong J.Y."/>
        </authorList>
    </citation>
    <scope>NUCLEOTIDE SEQUENCE</scope>
    <source>
        <strain evidence="4">GIHE-MW2</strain>
    </source>
</reference>
<dbReference type="InterPro" id="IPR016024">
    <property type="entry name" value="ARM-type_fold"/>
</dbReference>
<dbReference type="Pfam" id="PF26355">
    <property type="entry name" value="HTH_VMAP-M9"/>
    <property type="match status" value="1"/>
</dbReference>
<accession>A0AAU8JNG0</accession>
<dbReference type="AlphaFoldDB" id="A0AAU8JNG0"/>
<sequence>MELEEAIAFTDDLLVAKTNQGLSNVEQLIFKGSWKEKTYDEIAVDSQYRYTFSYLKQDAGPKLWSRLAEVLGEKIGKKNFKAAIERRSRSPEQTNQGQIELVWSATIEEAQISQIEAFLILLREQVKHSHLTTRKVKQGRASVVLESYLEGFHRLSELFKTGQLSEILGIPVEDVRLQSATASMLINLQQWLKNSQDELFEPDWQPPEVIASKSSRSKSAMSPYEIEAIAPLIQRLQTTNDEITRRQIATELGDIGVNFPEAIAALSDLLATSEDSETLWQAALSLGKINPSHPQAGIEMAKAIDLVSETQSVTVALLIAFRPKNEQKVSIRIRIEAIDEENDLPQNLQVTVFDQSGNTFRQAQPTNPTFLELQGFSGLIGEQFSIRLSLEEASITENFVI</sequence>
<proteinExistence type="predicted"/>
<name>A0AAU8JNG0_9CYAN</name>
<evidence type="ECO:0000313" key="4">
    <source>
        <dbReference type="EMBL" id="XCM39848.1"/>
    </source>
</evidence>
<dbReference type="GO" id="GO:0030089">
    <property type="term" value="C:phycobilisome"/>
    <property type="evidence" value="ECO:0007669"/>
    <property type="project" value="UniProtKB-KW"/>
</dbReference>
<dbReference type="SUPFAM" id="SSF48371">
    <property type="entry name" value="ARM repeat"/>
    <property type="match status" value="1"/>
</dbReference>
<feature type="domain" description="vWA-MoxR associated protein N-terminal HTH" evidence="3">
    <location>
        <begin position="1"/>
        <end position="87"/>
    </location>
</feature>